<comment type="caution">
    <text evidence="4">The sequence shown here is derived from an EMBL/GenBank/DDBJ whole genome shotgun (WGS) entry which is preliminary data.</text>
</comment>
<dbReference type="AlphaFoldDB" id="A0A8J3QID6"/>
<reference evidence="4" key="1">
    <citation type="submission" date="2021-01" db="EMBL/GenBank/DDBJ databases">
        <title>Whole genome shotgun sequence of Rhizocola hellebori NBRC 109834.</title>
        <authorList>
            <person name="Komaki H."/>
            <person name="Tamura T."/>
        </authorList>
    </citation>
    <scope>NUCLEOTIDE SEQUENCE</scope>
    <source>
        <strain evidence="4">NBRC 109834</strain>
    </source>
</reference>
<name>A0A8J3QID6_9ACTN</name>
<feature type="transmembrane region" description="Helical" evidence="2">
    <location>
        <begin position="63"/>
        <end position="84"/>
    </location>
</feature>
<evidence type="ECO:0000259" key="3">
    <source>
        <dbReference type="Pfam" id="PF13559"/>
    </source>
</evidence>
<accession>A0A8J3QID6</accession>
<feature type="domain" description="Protein-glutamine gamma-glutamyltransferase-like C-terminal" evidence="3">
    <location>
        <begin position="139"/>
        <end position="208"/>
    </location>
</feature>
<protein>
    <recommendedName>
        <fullName evidence="3">Protein-glutamine gamma-glutamyltransferase-like C-terminal domain-containing protein</fullName>
    </recommendedName>
</protein>
<dbReference type="InterPro" id="IPR025403">
    <property type="entry name" value="TgpA-like_C"/>
</dbReference>
<keyword evidence="5" id="KW-1185">Reference proteome</keyword>
<dbReference type="EMBL" id="BONY01000080">
    <property type="protein sequence ID" value="GIH09953.1"/>
    <property type="molecule type" value="Genomic_DNA"/>
</dbReference>
<keyword evidence="2" id="KW-0812">Transmembrane</keyword>
<evidence type="ECO:0000256" key="2">
    <source>
        <dbReference type="SAM" id="Phobius"/>
    </source>
</evidence>
<sequence length="224" mass="24112">MLGVAALLAAAGIAASMTSFGLSKIELPGSNEGPAAATRSPSPPPPTRDPAPSQATGLEVPHWMLWAFLALVTIVVVVVVAYFMRQLAGTGSRFRRRRLPRQDNVPPRNIAAEVVAAVEAGLLELDESDTDPRRAVIACWVRLERAAAAAGTPREPGDTSTDLVLRLLGSHRLSEHVLTAFADLYRQARYAARHDVDVTMHDQARSALTRLRGELRSEAVAHES</sequence>
<gene>
    <name evidence="4" type="ORF">Rhe02_80200</name>
</gene>
<dbReference type="Proteomes" id="UP000612899">
    <property type="component" value="Unassembled WGS sequence"/>
</dbReference>
<evidence type="ECO:0000313" key="5">
    <source>
        <dbReference type="Proteomes" id="UP000612899"/>
    </source>
</evidence>
<feature type="region of interest" description="Disordered" evidence="1">
    <location>
        <begin position="31"/>
        <end position="55"/>
    </location>
</feature>
<evidence type="ECO:0000313" key="4">
    <source>
        <dbReference type="EMBL" id="GIH09953.1"/>
    </source>
</evidence>
<organism evidence="4 5">
    <name type="scientific">Rhizocola hellebori</name>
    <dbReference type="NCBI Taxonomy" id="1392758"/>
    <lineage>
        <taxon>Bacteria</taxon>
        <taxon>Bacillati</taxon>
        <taxon>Actinomycetota</taxon>
        <taxon>Actinomycetes</taxon>
        <taxon>Micromonosporales</taxon>
        <taxon>Micromonosporaceae</taxon>
        <taxon>Rhizocola</taxon>
    </lineage>
</organism>
<proteinExistence type="predicted"/>
<keyword evidence="2" id="KW-1133">Transmembrane helix</keyword>
<keyword evidence="2" id="KW-0472">Membrane</keyword>
<dbReference type="Pfam" id="PF13559">
    <property type="entry name" value="DUF4129"/>
    <property type="match status" value="1"/>
</dbReference>
<evidence type="ECO:0000256" key="1">
    <source>
        <dbReference type="SAM" id="MobiDB-lite"/>
    </source>
</evidence>